<proteinExistence type="predicted"/>
<organism evidence="1 2">
    <name type="scientific">Saitoella complicata (strain BCRC 22490 / CBS 7301 / JCM 7358 / NBRC 10748 / NRRL Y-17804)</name>
    <dbReference type="NCBI Taxonomy" id="698492"/>
    <lineage>
        <taxon>Eukaryota</taxon>
        <taxon>Fungi</taxon>
        <taxon>Dikarya</taxon>
        <taxon>Ascomycota</taxon>
        <taxon>Taphrinomycotina</taxon>
        <taxon>Taphrinomycotina incertae sedis</taxon>
        <taxon>Saitoella</taxon>
    </lineage>
</organism>
<accession>A0A0E9NM92</accession>
<reference evidence="1 2" key="1">
    <citation type="journal article" date="2011" name="J. Gen. Appl. Microbiol.">
        <title>Draft genome sequencing of the enigmatic yeast Saitoella complicata.</title>
        <authorList>
            <person name="Nishida H."/>
            <person name="Hamamoto M."/>
            <person name="Sugiyama J."/>
        </authorList>
    </citation>
    <scope>NUCLEOTIDE SEQUENCE [LARGE SCALE GENOMIC DNA]</scope>
    <source>
        <strain evidence="1 2">NRRL Y-17804</strain>
    </source>
</reference>
<sequence length="101" mass="11893">MDEEGLEGYPVHLVMKLEWVWSLDEIFNEAWREGVWIEGAHGSRLYMLVLIKRVTDTSMFCPIWMLIGTEGPRLLYRAPLPKLLPPSYKYLFTSNICMQDR</sequence>
<reference evidence="1 2" key="3">
    <citation type="journal article" date="2015" name="Genome Announc.">
        <title>Draft Genome Sequence of the Archiascomycetous Yeast Saitoella complicata.</title>
        <authorList>
            <person name="Yamauchi K."/>
            <person name="Kondo S."/>
            <person name="Hamamoto M."/>
            <person name="Takahashi Y."/>
            <person name="Ogura Y."/>
            <person name="Hayashi T."/>
            <person name="Nishida H."/>
        </authorList>
    </citation>
    <scope>NUCLEOTIDE SEQUENCE [LARGE SCALE GENOMIC DNA]</scope>
    <source>
        <strain evidence="1 2">NRRL Y-17804</strain>
    </source>
</reference>
<gene>
    <name evidence="1" type="ORF">G7K_5072-t1</name>
</gene>
<dbReference type="AlphaFoldDB" id="A0A0E9NM92"/>
<protein>
    <submittedName>
        <fullName evidence="1">Uncharacterized protein</fullName>
    </submittedName>
</protein>
<keyword evidence="2" id="KW-1185">Reference proteome</keyword>
<comment type="caution">
    <text evidence="1">The sequence shown here is derived from an EMBL/GenBank/DDBJ whole genome shotgun (WGS) entry which is preliminary data.</text>
</comment>
<name>A0A0E9NM92_SAICN</name>
<dbReference type="Proteomes" id="UP000033140">
    <property type="component" value="Unassembled WGS sequence"/>
</dbReference>
<evidence type="ECO:0000313" key="1">
    <source>
        <dbReference type="EMBL" id="GAO50954.1"/>
    </source>
</evidence>
<evidence type="ECO:0000313" key="2">
    <source>
        <dbReference type="Proteomes" id="UP000033140"/>
    </source>
</evidence>
<dbReference type="EMBL" id="BACD03000039">
    <property type="protein sequence ID" value="GAO50954.1"/>
    <property type="molecule type" value="Genomic_DNA"/>
</dbReference>
<reference evidence="1 2" key="2">
    <citation type="journal article" date="2014" name="J. Gen. Appl. Microbiol.">
        <title>The early diverging ascomycetous budding yeast Saitoella complicata has three histone deacetylases belonging to the Clr6, Hos2, and Rpd3 lineages.</title>
        <authorList>
            <person name="Nishida H."/>
            <person name="Matsumoto T."/>
            <person name="Kondo S."/>
            <person name="Hamamoto M."/>
            <person name="Yoshikawa H."/>
        </authorList>
    </citation>
    <scope>NUCLEOTIDE SEQUENCE [LARGE SCALE GENOMIC DNA]</scope>
    <source>
        <strain evidence="1 2">NRRL Y-17804</strain>
    </source>
</reference>